<dbReference type="Proteomes" id="UP001066276">
    <property type="component" value="Chromosome 6"/>
</dbReference>
<comment type="caution">
    <text evidence="2">The sequence shown here is derived from an EMBL/GenBank/DDBJ whole genome shotgun (WGS) entry which is preliminary data.</text>
</comment>
<evidence type="ECO:0000313" key="3">
    <source>
        <dbReference type="Proteomes" id="UP001066276"/>
    </source>
</evidence>
<protein>
    <submittedName>
        <fullName evidence="2">Uncharacterized protein</fullName>
    </submittedName>
</protein>
<organism evidence="2 3">
    <name type="scientific">Pleurodeles waltl</name>
    <name type="common">Iberian ribbed newt</name>
    <dbReference type="NCBI Taxonomy" id="8319"/>
    <lineage>
        <taxon>Eukaryota</taxon>
        <taxon>Metazoa</taxon>
        <taxon>Chordata</taxon>
        <taxon>Craniata</taxon>
        <taxon>Vertebrata</taxon>
        <taxon>Euteleostomi</taxon>
        <taxon>Amphibia</taxon>
        <taxon>Batrachia</taxon>
        <taxon>Caudata</taxon>
        <taxon>Salamandroidea</taxon>
        <taxon>Salamandridae</taxon>
        <taxon>Pleurodelinae</taxon>
        <taxon>Pleurodeles</taxon>
    </lineage>
</organism>
<evidence type="ECO:0000313" key="2">
    <source>
        <dbReference type="EMBL" id="KAJ1137017.1"/>
    </source>
</evidence>
<gene>
    <name evidence="2" type="ORF">NDU88_003430</name>
</gene>
<accession>A0AAV7QBP8</accession>
<keyword evidence="3" id="KW-1185">Reference proteome</keyword>
<dbReference type="AlphaFoldDB" id="A0AAV7QBP8"/>
<sequence length="87" mass="9412">MLPDGSFGAPGWLAPNLRSHPSHPSLDGGQRGKEDQEENDIGDDRKGRGQERNGGGNRRIPYQHGAVRSLRGREEVDAQKAGSPNRG</sequence>
<feature type="region of interest" description="Disordered" evidence="1">
    <location>
        <begin position="1"/>
        <end position="87"/>
    </location>
</feature>
<proteinExistence type="predicted"/>
<evidence type="ECO:0000256" key="1">
    <source>
        <dbReference type="SAM" id="MobiDB-lite"/>
    </source>
</evidence>
<feature type="compositionally biased region" description="Basic and acidic residues" evidence="1">
    <location>
        <begin position="42"/>
        <end position="51"/>
    </location>
</feature>
<reference evidence="2" key="1">
    <citation type="journal article" date="2022" name="bioRxiv">
        <title>Sequencing and chromosome-scale assembly of the giantPleurodeles waltlgenome.</title>
        <authorList>
            <person name="Brown T."/>
            <person name="Elewa A."/>
            <person name="Iarovenko S."/>
            <person name="Subramanian E."/>
            <person name="Araus A.J."/>
            <person name="Petzold A."/>
            <person name="Susuki M."/>
            <person name="Suzuki K.-i.T."/>
            <person name="Hayashi T."/>
            <person name="Toyoda A."/>
            <person name="Oliveira C."/>
            <person name="Osipova E."/>
            <person name="Leigh N.D."/>
            <person name="Simon A."/>
            <person name="Yun M.H."/>
        </authorList>
    </citation>
    <scope>NUCLEOTIDE SEQUENCE</scope>
    <source>
        <strain evidence="2">20211129_DDA</strain>
        <tissue evidence="2">Liver</tissue>
    </source>
</reference>
<name>A0AAV7QBP8_PLEWA</name>
<dbReference type="EMBL" id="JANPWB010000010">
    <property type="protein sequence ID" value="KAJ1137017.1"/>
    <property type="molecule type" value="Genomic_DNA"/>
</dbReference>